<dbReference type="GO" id="GO:0004527">
    <property type="term" value="F:exonuclease activity"/>
    <property type="evidence" value="ECO:0007669"/>
    <property type="project" value="UniProtKB-KW"/>
</dbReference>
<proteinExistence type="inferred from homology"/>
<sequence>MNESTHTVAYSTSEPVFTVTDLKQWLYCPRIVYYHLCLPDIRPTTFHMRAGKEAGKGEETREARRTLRWYGIEGGKRHYNVYLSSAHHGLRGTVDMVIETEDELIPVDFKLSRRPRYHFRLQVAAYALLLEDCWRKPVRRGFLYLIPLKHHCEIPIEAPIRETVHSTIEAMYRMLQSEAIPPATESHHKCRVCEFRRFCNDTV</sequence>
<dbReference type="KEGG" id="stq:Spith_0695"/>
<accession>G0GAK9</accession>
<evidence type="ECO:0000256" key="1">
    <source>
        <dbReference type="ARBA" id="ARBA00001966"/>
    </source>
</evidence>
<evidence type="ECO:0000256" key="12">
    <source>
        <dbReference type="ARBA" id="ARBA00023211"/>
    </source>
</evidence>
<organism evidence="15 16">
    <name type="scientific">Winmispira thermophila (strain ATCC 700085 / DSM 6578 / Z-1203)</name>
    <name type="common">Spirochaeta thermophila</name>
    <dbReference type="NCBI Taxonomy" id="869211"/>
    <lineage>
        <taxon>Bacteria</taxon>
        <taxon>Pseudomonadati</taxon>
        <taxon>Spirochaetota</taxon>
        <taxon>Spirochaetia</taxon>
        <taxon>Winmispirales</taxon>
        <taxon>Winmispiraceae</taxon>
        <taxon>Winmispira</taxon>
    </lineage>
</organism>
<dbReference type="Pfam" id="PF01930">
    <property type="entry name" value="Cas_Cas4"/>
    <property type="match status" value="1"/>
</dbReference>
<comment type="similarity">
    <text evidence="2 13">Belongs to the CRISPR-associated exonuclease Cas4 family.</text>
</comment>
<dbReference type="GO" id="GO:0046872">
    <property type="term" value="F:metal ion binding"/>
    <property type="evidence" value="ECO:0007669"/>
    <property type="project" value="UniProtKB-KW"/>
</dbReference>
<dbReference type="PANTHER" id="PTHR36531:SF6">
    <property type="entry name" value="DNA REPLICATION ATP-DEPENDENT HELICASE_NUCLEASE DNA2"/>
    <property type="match status" value="1"/>
</dbReference>
<evidence type="ECO:0000313" key="16">
    <source>
        <dbReference type="Proteomes" id="UP000007254"/>
    </source>
</evidence>
<dbReference type="HOGENOM" id="CLU_102055_2_0_12"/>
<evidence type="ECO:0000313" key="15">
    <source>
        <dbReference type="EMBL" id="AEJ60974.1"/>
    </source>
</evidence>
<evidence type="ECO:0000256" key="7">
    <source>
        <dbReference type="ARBA" id="ARBA00022801"/>
    </source>
</evidence>
<dbReference type="EC" id="3.1.12.1" evidence="3 13"/>
<evidence type="ECO:0000259" key="14">
    <source>
        <dbReference type="Pfam" id="PF01930"/>
    </source>
</evidence>
<evidence type="ECO:0000256" key="9">
    <source>
        <dbReference type="ARBA" id="ARBA00023004"/>
    </source>
</evidence>
<dbReference type="GO" id="GO:0051536">
    <property type="term" value="F:iron-sulfur cluster binding"/>
    <property type="evidence" value="ECO:0007669"/>
    <property type="project" value="UniProtKB-KW"/>
</dbReference>
<dbReference type="InterPro" id="IPR022765">
    <property type="entry name" value="Dna2/Cas4_DUF83"/>
</dbReference>
<keyword evidence="9 13" id="KW-0408">Iron</keyword>
<keyword evidence="5 13" id="KW-0540">Nuclease</keyword>
<evidence type="ECO:0000256" key="11">
    <source>
        <dbReference type="ARBA" id="ARBA00023118"/>
    </source>
</evidence>
<dbReference type="InterPro" id="IPR013343">
    <property type="entry name" value="CRISPR-assoc_prot_Cas4"/>
</dbReference>
<evidence type="ECO:0000256" key="5">
    <source>
        <dbReference type="ARBA" id="ARBA00022722"/>
    </source>
</evidence>
<keyword evidence="11 13" id="KW-0051">Antiviral defense</keyword>
<dbReference type="EMBL" id="CP002903">
    <property type="protein sequence ID" value="AEJ60974.1"/>
    <property type="molecule type" value="Genomic_DNA"/>
</dbReference>
<dbReference type="InterPro" id="IPR051827">
    <property type="entry name" value="Cas4_exonuclease"/>
</dbReference>
<evidence type="ECO:0000256" key="10">
    <source>
        <dbReference type="ARBA" id="ARBA00023014"/>
    </source>
</evidence>
<keyword evidence="6 13" id="KW-0479">Metal-binding</keyword>
<protein>
    <recommendedName>
        <fullName evidence="4 13">CRISPR-associated exonuclease Cas4</fullName>
        <ecNumber evidence="3 13">3.1.12.1</ecNumber>
    </recommendedName>
</protein>
<keyword evidence="8 13" id="KW-0269">Exonuclease</keyword>
<evidence type="ECO:0000256" key="6">
    <source>
        <dbReference type="ARBA" id="ARBA00022723"/>
    </source>
</evidence>
<comment type="cofactor">
    <cofactor evidence="13">
        <name>iron-sulfur cluster</name>
        <dbReference type="ChEBI" id="CHEBI:30408"/>
    </cofactor>
</comment>
<evidence type="ECO:0000256" key="13">
    <source>
        <dbReference type="RuleBase" id="RU365022"/>
    </source>
</evidence>
<comment type="cofactor">
    <cofactor evidence="13">
        <name>Mg(2+)</name>
        <dbReference type="ChEBI" id="CHEBI:18420"/>
    </cofactor>
    <cofactor evidence="13">
        <name>Mn(2+)</name>
        <dbReference type="ChEBI" id="CHEBI:29035"/>
    </cofactor>
    <text evidence="13">Mg(2+) or Mn(2+) required for ssDNA cleavage activity.</text>
</comment>
<keyword evidence="7 13" id="KW-0378">Hydrolase</keyword>
<dbReference type="InterPro" id="IPR011604">
    <property type="entry name" value="PDDEXK-like_dom_sf"/>
</dbReference>
<comment type="cofactor">
    <cofactor evidence="1">
        <name>[4Fe-4S] cluster</name>
        <dbReference type="ChEBI" id="CHEBI:49883"/>
    </cofactor>
</comment>
<reference evidence="15 16" key="1">
    <citation type="submission" date="2011-06" db="EMBL/GenBank/DDBJ databases">
        <title>The complete genome of Spirochaeta thermophila DSM 6578.</title>
        <authorList>
            <consortium name="US DOE Joint Genome Institute (JGI-PGF)"/>
            <person name="Lucas S."/>
            <person name="Lapidus A."/>
            <person name="Bruce D."/>
            <person name="Goodwin L."/>
            <person name="Pitluck S."/>
            <person name="Peters L."/>
            <person name="Kyrpides N."/>
            <person name="Mavromatis K."/>
            <person name="Ivanova N."/>
            <person name="Mikailova N."/>
            <person name="Pagani I."/>
            <person name="Chertkov O."/>
            <person name="Detter J.C."/>
            <person name="Tapia R."/>
            <person name="Han C."/>
            <person name="Land M."/>
            <person name="Hauser L."/>
            <person name="Markowitz V."/>
            <person name="Cheng J.-F."/>
            <person name="Hugenholtz P."/>
            <person name="Woyke T."/>
            <person name="Wu D."/>
            <person name="Spring S."/>
            <person name="Merkhoffer B."/>
            <person name="Schneider S."/>
            <person name="Klenk H.-P."/>
            <person name="Eisen J.A."/>
        </authorList>
    </citation>
    <scope>NUCLEOTIDE SEQUENCE [LARGE SCALE GENOMIC DNA]</scope>
    <source>
        <strain evidence="16">ATCC 700085 / DSM 6578 / Z-1203</strain>
    </source>
</reference>
<dbReference type="Proteomes" id="UP000007254">
    <property type="component" value="Chromosome"/>
</dbReference>
<dbReference type="RefSeq" id="WP_014624352.1">
    <property type="nucleotide sequence ID" value="NC_017583.1"/>
</dbReference>
<evidence type="ECO:0000256" key="4">
    <source>
        <dbReference type="ARBA" id="ARBA00020049"/>
    </source>
</evidence>
<dbReference type="STRING" id="869211.Spith_0695"/>
<evidence type="ECO:0000256" key="3">
    <source>
        <dbReference type="ARBA" id="ARBA00012768"/>
    </source>
</evidence>
<evidence type="ECO:0000256" key="2">
    <source>
        <dbReference type="ARBA" id="ARBA00009189"/>
    </source>
</evidence>
<comment type="function">
    <text evidence="13">CRISPR (clustered regularly interspaced short palindromic repeat) is an adaptive immune system that provides protection against mobile genetic elements (viruses, transposable elements and conjugative plasmids). CRISPR clusters contain sequences complementary to antecedent mobile elements and target invading nucleic acids. CRISPR clusters are transcribed and processed into CRISPR RNA (crRNA).</text>
</comment>
<dbReference type="AlphaFoldDB" id="G0GAK9"/>
<evidence type="ECO:0000256" key="8">
    <source>
        <dbReference type="ARBA" id="ARBA00022839"/>
    </source>
</evidence>
<keyword evidence="12 13" id="KW-0464">Manganese</keyword>
<dbReference type="GO" id="GO:0051607">
    <property type="term" value="P:defense response to virus"/>
    <property type="evidence" value="ECO:0007669"/>
    <property type="project" value="UniProtKB-KW"/>
</dbReference>
<keyword evidence="16" id="KW-1185">Reference proteome</keyword>
<name>G0GAK9_WINT7</name>
<dbReference type="NCBIfam" id="TIGR00372">
    <property type="entry name" value="cas4"/>
    <property type="match status" value="1"/>
</dbReference>
<keyword evidence="10 13" id="KW-0411">Iron-sulfur</keyword>
<gene>
    <name evidence="15" type="ordered locus">Spith_0695</name>
</gene>
<dbReference type="PANTHER" id="PTHR36531">
    <property type="entry name" value="CRISPR-ASSOCIATED EXONUCLEASE CAS4"/>
    <property type="match status" value="1"/>
</dbReference>
<feature type="domain" description="DUF83" evidence="14">
    <location>
        <begin position="19"/>
        <end position="199"/>
    </location>
</feature>
<dbReference type="Gene3D" id="3.90.320.10">
    <property type="match status" value="1"/>
</dbReference>